<keyword evidence="7" id="KW-0808">Transferase</keyword>
<reference evidence="7 8" key="3">
    <citation type="submission" date="2020-08" db="EMBL/GenBank/DDBJ databases">
        <title>Genomic Encyclopedia of Type Strains, Phase IV (KMG-IV): sequencing the most valuable type-strain genomes for metagenomic binning, comparative biology and taxonomic classification.</title>
        <authorList>
            <person name="Goeker M."/>
        </authorList>
    </citation>
    <scope>NUCLEOTIDE SEQUENCE [LARGE SCALE GENOMIC DNA]</scope>
    <source>
        <strain evidence="7 8">DSM 27521</strain>
    </source>
</reference>
<proteinExistence type="predicted"/>
<name>A0A7W8KJQ4_9DEIO</name>
<dbReference type="EMBL" id="BNAJ01000019">
    <property type="protein sequence ID" value="GHF63968.1"/>
    <property type="molecule type" value="Genomic_DNA"/>
</dbReference>
<feature type="transmembrane region" description="Helical" evidence="4">
    <location>
        <begin position="164"/>
        <end position="188"/>
    </location>
</feature>
<gene>
    <name evidence="6" type="ORF">GCM10017781_44890</name>
    <name evidence="7" type="ORF">HNQ07_004573</name>
</gene>
<dbReference type="GO" id="GO:0000155">
    <property type="term" value="F:phosphorelay sensor kinase activity"/>
    <property type="evidence" value="ECO:0007669"/>
    <property type="project" value="InterPro"/>
</dbReference>
<feature type="domain" description="Histidine kinase" evidence="5">
    <location>
        <begin position="208"/>
        <end position="407"/>
    </location>
</feature>
<dbReference type="CDD" id="cd00075">
    <property type="entry name" value="HATPase"/>
    <property type="match status" value="1"/>
</dbReference>
<dbReference type="EMBL" id="JACHFK010000019">
    <property type="protein sequence ID" value="MBB5379063.1"/>
    <property type="molecule type" value="Genomic_DNA"/>
</dbReference>
<evidence type="ECO:0000313" key="6">
    <source>
        <dbReference type="EMBL" id="GHF63968.1"/>
    </source>
</evidence>
<evidence type="ECO:0000256" key="4">
    <source>
        <dbReference type="SAM" id="Phobius"/>
    </source>
</evidence>
<dbReference type="SMART" id="SM00387">
    <property type="entry name" value="HATPase_c"/>
    <property type="match status" value="1"/>
</dbReference>
<dbReference type="InterPro" id="IPR004358">
    <property type="entry name" value="Sig_transdc_His_kin-like_C"/>
</dbReference>
<evidence type="ECO:0000256" key="2">
    <source>
        <dbReference type="ARBA" id="ARBA00012438"/>
    </source>
</evidence>
<accession>A0A7W8KJQ4</accession>
<dbReference type="PRINTS" id="PR00344">
    <property type="entry name" value="BCTRLSENSOR"/>
</dbReference>
<dbReference type="InterPro" id="IPR036097">
    <property type="entry name" value="HisK_dim/P_sf"/>
</dbReference>
<dbReference type="InterPro" id="IPR003594">
    <property type="entry name" value="HATPase_dom"/>
</dbReference>
<dbReference type="PANTHER" id="PTHR43547">
    <property type="entry name" value="TWO-COMPONENT HISTIDINE KINASE"/>
    <property type="match status" value="1"/>
</dbReference>
<dbReference type="SUPFAM" id="SSF47384">
    <property type="entry name" value="Homodimeric domain of signal transducing histidine kinase"/>
    <property type="match status" value="1"/>
</dbReference>
<keyword evidence="4" id="KW-0472">Membrane</keyword>
<dbReference type="AlphaFoldDB" id="A0A7W8KJQ4"/>
<dbReference type="InterPro" id="IPR036890">
    <property type="entry name" value="HATPase_C_sf"/>
</dbReference>
<dbReference type="InterPro" id="IPR005467">
    <property type="entry name" value="His_kinase_dom"/>
</dbReference>
<dbReference type="Proteomes" id="UP000539473">
    <property type="component" value="Unassembled WGS sequence"/>
</dbReference>
<dbReference type="EC" id="2.7.13.3" evidence="2"/>
<dbReference type="Proteomes" id="UP000619376">
    <property type="component" value="Unassembled WGS sequence"/>
</dbReference>
<dbReference type="PROSITE" id="PS50109">
    <property type="entry name" value="HIS_KIN"/>
    <property type="match status" value="1"/>
</dbReference>
<dbReference type="Pfam" id="PF02518">
    <property type="entry name" value="HATPase_c"/>
    <property type="match status" value="1"/>
</dbReference>
<evidence type="ECO:0000313" key="8">
    <source>
        <dbReference type="Proteomes" id="UP000539473"/>
    </source>
</evidence>
<reference evidence="6" key="4">
    <citation type="submission" date="2024-05" db="EMBL/GenBank/DDBJ databases">
        <authorList>
            <person name="Sun Q."/>
            <person name="Zhou Y."/>
        </authorList>
    </citation>
    <scope>NUCLEOTIDE SEQUENCE</scope>
    <source>
        <strain evidence="6">CGMCC 1.18437</strain>
    </source>
</reference>
<sequence>MNFRAALQRTARGAARLVALREGLLAALPAALTVSLLLLATQPAYRTLINGDNGKRFYAYQGLAQDVQTAELAALSPDLTAEQRQVALDRALSSATNPSQFKSLDVVEHKGAARLATVAELLQQGTPASLRAASFEAIQLGSQADEQARRLSEQYVRALTSMRWFLIGTAVITGVLSMLLIVRALALWRAERHRHARREARQREALQLASHELRRPLQSLLLASDLLRHADTAERQQHLLSLIEDSAAQLASRADLTRLNDLYLDVALRLEDVDLRAVLRSFASGRVTVTVPAEPLMWAVDRDRLRQVVENVVENALTYTAGPVEVALHGANGTPVITVRDHGPGLSPDQLHAVFLPHDRGPLGRRDGHGLGLPLARRYARAHGGDVSLTAAAGGGLIATIHLGEPPAPLAEPRRPTLF</sequence>
<organism evidence="7 8">
    <name type="scientific">Deinococcus metalli</name>
    <dbReference type="NCBI Taxonomy" id="1141878"/>
    <lineage>
        <taxon>Bacteria</taxon>
        <taxon>Thermotogati</taxon>
        <taxon>Deinococcota</taxon>
        <taxon>Deinococci</taxon>
        <taxon>Deinococcales</taxon>
        <taxon>Deinococcaceae</taxon>
        <taxon>Deinococcus</taxon>
    </lineage>
</organism>
<dbReference type="Gene3D" id="1.10.287.130">
    <property type="match status" value="1"/>
</dbReference>
<evidence type="ECO:0000259" key="5">
    <source>
        <dbReference type="PROSITE" id="PS50109"/>
    </source>
</evidence>
<protein>
    <recommendedName>
        <fullName evidence="2">histidine kinase</fullName>
        <ecNumber evidence="2">2.7.13.3</ecNumber>
    </recommendedName>
</protein>
<reference evidence="6" key="1">
    <citation type="journal article" date="2014" name="Int. J. Syst. Evol. Microbiol.">
        <title>Complete genome of a new Firmicutes species belonging to the dominant human colonic microbiota ('Ruminococcus bicirculans') reveals two chromosomes and a selective capacity to utilize plant glucans.</title>
        <authorList>
            <consortium name="NISC Comparative Sequencing Program"/>
            <person name="Wegmann U."/>
            <person name="Louis P."/>
            <person name="Goesmann A."/>
            <person name="Henrissat B."/>
            <person name="Duncan S.H."/>
            <person name="Flint H.J."/>
        </authorList>
    </citation>
    <scope>NUCLEOTIDE SEQUENCE</scope>
    <source>
        <strain evidence="6">CGMCC 1.18437</strain>
    </source>
</reference>
<dbReference type="InterPro" id="IPR003661">
    <property type="entry name" value="HisK_dim/P_dom"/>
</dbReference>
<keyword evidence="7" id="KW-0418">Kinase</keyword>
<evidence type="ECO:0000313" key="7">
    <source>
        <dbReference type="EMBL" id="MBB5379063.1"/>
    </source>
</evidence>
<keyword evidence="9" id="KW-1185">Reference proteome</keyword>
<dbReference type="CDD" id="cd00082">
    <property type="entry name" value="HisKA"/>
    <property type="match status" value="1"/>
</dbReference>
<reference evidence="9" key="2">
    <citation type="journal article" date="2019" name="Int. J. Syst. Evol. Microbiol.">
        <title>The Global Catalogue of Microorganisms (GCM) 10K type strain sequencing project: providing services to taxonomists for standard genome sequencing and annotation.</title>
        <authorList>
            <consortium name="The Broad Institute Genomics Platform"/>
            <consortium name="The Broad Institute Genome Sequencing Center for Infectious Disease"/>
            <person name="Wu L."/>
            <person name="Ma J."/>
        </authorList>
    </citation>
    <scope>NUCLEOTIDE SEQUENCE [LARGE SCALE GENOMIC DNA]</scope>
    <source>
        <strain evidence="9">CGMCC 1.18437</strain>
    </source>
</reference>
<comment type="caution">
    <text evidence="7">The sequence shown here is derived from an EMBL/GenBank/DDBJ whole genome shotgun (WGS) entry which is preliminary data.</text>
</comment>
<keyword evidence="4" id="KW-0812">Transmembrane</keyword>
<evidence type="ECO:0000256" key="1">
    <source>
        <dbReference type="ARBA" id="ARBA00000085"/>
    </source>
</evidence>
<dbReference type="SUPFAM" id="SSF55874">
    <property type="entry name" value="ATPase domain of HSP90 chaperone/DNA topoisomerase II/histidine kinase"/>
    <property type="match status" value="1"/>
</dbReference>
<dbReference type="PANTHER" id="PTHR43547:SF2">
    <property type="entry name" value="HYBRID SIGNAL TRANSDUCTION HISTIDINE KINASE C"/>
    <property type="match status" value="1"/>
</dbReference>
<comment type="catalytic activity">
    <reaction evidence="1">
        <text>ATP + protein L-histidine = ADP + protein N-phospho-L-histidine.</text>
        <dbReference type="EC" id="2.7.13.3"/>
    </reaction>
</comment>
<evidence type="ECO:0000256" key="3">
    <source>
        <dbReference type="ARBA" id="ARBA00022553"/>
    </source>
</evidence>
<dbReference type="RefSeq" id="WP_229832328.1">
    <property type="nucleotide sequence ID" value="NZ_BNAJ01000019.1"/>
</dbReference>
<keyword evidence="4" id="KW-1133">Transmembrane helix</keyword>
<keyword evidence="3" id="KW-0597">Phosphoprotein</keyword>
<dbReference type="Gene3D" id="3.30.565.10">
    <property type="entry name" value="Histidine kinase-like ATPase, C-terminal domain"/>
    <property type="match status" value="1"/>
</dbReference>
<evidence type="ECO:0000313" key="9">
    <source>
        <dbReference type="Proteomes" id="UP000619376"/>
    </source>
</evidence>